<dbReference type="AlphaFoldDB" id="A0A6M2CRW7"/>
<evidence type="ECO:0000256" key="1">
    <source>
        <dbReference type="ARBA" id="ARBA00009495"/>
    </source>
</evidence>
<dbReference type="SUPFAM" id="SSF88723">
    <property type="entry name" value="PIN domain-like"/>
    <property type="match status" value="1"/>
</dbReference>
<dbReference type="PANTHER" id="PTHR15976:SF17">
    <property type="entry name" value="CONSTITUTIVE COACTIVATOR OF PEROXISOME PROLIFERATOR-ACTIVATED RECEPTOR GAMMA"/>
    <property type="match status" value="1"/>
</dbReference>
<dbReference type="VEuPathDB" id="VectorBase:LOC119176071"/>
<organism evidence="2">
    <name type="scientific">Rhipicephalus microplus</name>
    <name type="common">Cattle tick</name>
    <name type="synonym">Boophilus microplus</name>
    <dbReference type="NCBI Taxonomy" id="6941"/>
    <lineage>
        <taxon>Eukaryota</taxon>
        <taxon>Metazoa</taxon>
        <taxon>Ecdysozoa</taxon>
        <taxon>Arthropoda</taxon>
        <taxon>Chelicerata</taxon>
        <taxon>Arachnida</taxon>
        <taxon>Acari</taxon>
        <taxon>Parasitiformes</taxon>
        <taxon>Ixodida</taxon>
        <taxon>Ixodoidea</taxon>
        <taxon>Ixodidae</taxon>
        <taxon>Rhipicephalinae</taxon>
        <taxon>Rhipicephalus</taxon>
        <taxon>Boophilus</taxon>
    </lineage>
</organism>
<comment type="similarity">
    <text evidence="1">Belongs to the constitutive coactivator of PPAR-gamma family.</text>
</comment>
<proteinExistence type="inferred from homology"/>
<accession>A0A6M2CRW7</accession>
<dbReference type="VEuPathDB" id="VectorBase:LOC119163801"/>
<name>A0A6M2CRW7_RHIMP</name>
<dbReference type="PANTHER" id="PTHR15976">
    <property type="entry name" value="CONSTITUTIVE COACTIVATOR OF PEROXISOME PROLIFERATOR-ACTIVATED RECEPTOR GAMMA"/>
    <property type="match status" value="1"/>
</dbReference>
<dbReference type="EMBL" id="GHWJ01003434">
    <property type="protein sequence ID" value="NOV36171.1"/>
    <property type="molecule type" value="Transcribed_RNA"/>
</dbReference>
<sequence>MGVRGLQTYLETLVQGGCRSIDIVNEAKKHAACCPPGTKPTIVVDGLCLIRWIYSKTNEFIFGGPWDYLVHEIMRLVRSFQKGGIDLVFFFDGWVCHAKVGAWRTRREQQTKEIMRTFEQLRAGCWTGGGNFTCPNGTAHTLCFIVRHLTSCKVYYTVQECDTEVCRYAECHPECFAILGQDSDFAIFNLRVLYLSCLHLDIDRLKTRAYSSEALARHLGLHRELLPLFACLAGNDTVSKEQLRSFHHTLGSAAYSYNRHAYLFEKIAALIRQKGWRAIPDIAVARCIGVDLDLLLKGVRMYSAKEECPELAVPFGIEPATWHLAFKMYKEAQMPPFVLQVLYGREIYLGETMEQPILNIPAHICFRSVRQRIYWILFRGDNSVIIREHVTYPGYIGIVDEAVPTASMHIQGGVPQLSHLWSPDPSLHLVRWRLFCGCLEMEDQIQEISVLPPTYVVFCCVLHHLFRARIIEEPELCALILQCILPSGTKLELLKRRIPNSEINADLVSVSTCVMIGIQCVTMALCVCGKPSPVSSAAPWLCFDGKLFHLIHRDLRELQTSVPSLLHHDGDRLHLYSQLWNIVTSR</sequence>
<dbReference type="OrthoDB" id="6354174at2759"/>
<reference evidence="2" key="1">
    <citation type="submission" date="2019-09" db="EMBL/GenBank/DDBJ databases">
        <title>Organ-specific transcriptomic study of the physiology of the cattle tick, Rhipicephalus microplus.</title>
        <authorList>
            <person name="Tirloni L."/>
            <person name="Braz G."/>
            <person name="Gandara A.C.P."/>
            <person name="Sabadin G.A."/>
            <person name="da Silva R.M."/>
            <person name="Guizzo M.G."/>
            <person name="Machado J.A."/>
            <person name="Costa E.P."/>
            <person name="Gomes H.F."/>
            <person name="Moraes J."/>
            <person name="Mota M.B.S."/>
            <person name="Mesquita R.D."/>
            <person name="Alvarenga P.H."/>
            <person name="Alves F."/>
            <person name="Seixas A."/>
            <person name="da Fonseca R.N."/>
            <person name="Fogaca A."/>
            <person name="Logullo C."/>
            <person name="Tanaka A."/>
            <person name="Daffre S."/>
            <person name="Termignoni C."/>
            <person name="Vaz I.S.Jr."/>
            <person name="Oliveira P.L."/>
            <person name="Ribeiro J.M."/>
        </authorList>
    </citation>
    <scope>NUCLEOTIDE SEQUENCE</scope>
    <source>
        <strain evidence="2">Porto Alegre</strain>
    </source>
</reference>
<protein>
    <submittedName>
        <fullName evidence="2">Putative constitutive coactivator</fullName>
    </submittedName>
</protein>
<dbReference type="InterPro" id="IPR026784">
    <property type="entry name" value="Coact_PPARg"/>
</dbReference>
<dbReference type="InterPro" id="IPR029060">
    <property type="entry name" value="PIN-like_dom_sf"/>
</dbReference>
<dbReference type="GO" id="GO:0005634">
    <property type="term" value="C:nucleus"/>
    <property type="evidence" value="ECO:0007669"/>
    <property type="project" value="TreeGrafter"/>
</dbReference>
<evidence type="ECO:0000313" key="2">
    <source>
        <dbReference type="EMBL" id="NOV36171.1"/>
    </source>
</evidence>
<dbReference type="Gene3D" id="3.40.50.1010">
    <property type="entry name" value="5'-nuclease"/>
    <property type="match status" value="1"/>
</dbReference>